<dbReference type="PANTHER" id="PTHR16423">
    <property type="entry name" value="TREM-LIKE TRANSCRIPT PROTEIN"/>
    <property type="match status" value="1"/>
</dbReference>
<feature type="transmembrane region" description="Helical" evidence="16">
    <location>
        <begin position="637"/>
        <end position="660"/>
    </location>
</feature>
<evidence type="ECO:0000256" key="5">
    <source>
        <dbReference type="ARBA" id="ARBA00022989"/>
    </source>
</evidence>
<keyword evidence="7" id="KW-1015">Disulfide bond</keyword>
<evidence type="ECO:0000256" key="16">
    <source>
        <dbReference type="SAM" id="Phobius"/>
    </source>
</evidence>
<keyword evidence="4 17" id="KW-0732">Signal</keyword>
<dbReference type="InterPro" id="IPR013783">
    <property type="entry name" value="Ig-like_fold"/>
</dbReference>
<keyword evidence="20" id="KW-1185">Reference proteome</keyword>
<accession>L9KT29</accession>
<dbReference type="CDD" id="cd05716">
    <property type="entry name" value="IgV_pIgR_like"/>
    <property type="match status" value="2"/>
</dbReference>
<evidence type="ECO:0000256" key="10">
    <source>
        <dbReference type="ARBA" id="ARBA00023319"/>
    </source>
</evidence>
<dbReference type="FunFam" id="2.60.40.10:FF:001672">
    <property type="entry name" value="Triggering receptor expressed on myeloid cells like 2"/>
    <property type="match status" value="1"/>
</dbReference>
<evidence type="ECO:0000256" key="7">
    <source>
        <dbReference type="ARBA" id="ARBA00023157"/>
    </source>
</evidence>
<feature type="transmembrane region" description="Helical" evidence="16">
    <location>
        <begin position="432"/>
        <end position="456"/>
    </location>
</feature>
<keyword evidence="6 16" id="KW-0472">Membrane</keyword>
<evidence type="ECO:0000313" key="19">
    <source>
        <dbReference type="EMBL" id="ELW66065.1"/>
    </source>
</evidence>
<feature type="region of interest" description="Disordered" evidence="15">
    <location>
        <begin position="357"/>
        <end position="408"/>
    </location>
</feature>
<dbReference type="PROSITE" id="PS50835">
    <property type="entry name" value="IG_LIKE"/>
    <property type="match status" value="3"/>
</dbReference>
<evidence type="ECO:0000256" key="9">
    <source>
        <dbReference type="ARBA" id="ARBA00023180"/>
    </source>
</evidence>
<evidence type="ECO:0000256" key="8">
    <source>
        <dbReference type="ARBA" id="ARBA00023170"/>
    </source>
</evidence>
<evidence type="ECO:0000259" key="18">
    <source>
        <dbReference type="PROSITE" id="PS50835"/>
    </source>
</evidence>
<keyword evidence="2" id="KW-1003">Cell membrane</keyword>
<dbReference type="AlphaFoldDB" id="L9KT29"/>
<comment type="subcellular location">
    <subcellularLocation>
        <location evidence="1">Cell membrane</location>
        <topology evidence="1">Single-pass type I membrane protein</topology>
    </subcellularLocation>
</comment>
<evidence type="ECO:0000256" key="6">
    <source>
        <dbReference type="ARBA" id="ARBA00023136"/>
    </source>
</evidence>
<feature type="domain" description="Ig-like" evidence="18">
    <location>
        <begin position="10"/>
        <end position="118"/>
    </location>
</feature>
<dbReference type="GO" id="GO:0038023">
    <property type="term" value="F:signaling receptor activity"/>
    <property type="evidence" value="ECO:0007669"/>
    <property type="project" value="TreeGrafter"/>
</dbReference>
<dbReference type="InterPro" id="IPR013106">
    <property type="entry name" value="Ig_V-set"/>
</dbReference>
<proteinExistence type="predicted"/>
<dbReference type="EMBL" id="KB320663">
    <property type="protein sequence ID" value="ELW66065.1"/>
    <property type="molecule type" value="Genomic_DNA"/>
</dbReference>
<dbReference type="InterPro" id="IPR036179">
    <property type="entry name" value="Ig-like_dom_sf"/>
</dbReference>
<keyword evidence="10" id="KW-0393">Immunoglobulin domain</keyword>
<feature type="compositionally biased region" description="Low complexity" evidence="15">
    <location>
        <begin position="357"/>
        <end position="371"/>
    </location>
</feature>
<evidence type="ECO:0000313" key="20">
    <source>
        <dbReference type="Proteomes" id="UP000011518"/>
    </source>
</evidence>
<evidence type="ECO:0000256" key="17">
    <source>
        <dbReference type="SAM" id="SignalP"/>
    </source>
</evidence>
<evidence type="ECO:0000256" key="1">
    <source>
        <dbReference type="ARBA" id="ARBA00004251"/>
    </source>
</evidence>
<dbReference type="PANTHER" id="PTHR16423:SF3">
    <property type="entry name" value="TREM-LIKE TRANSCRIPT 2 PROTEIN"/>
    <property type="match status" value="1"/>
</dbReference>
<feature type="domain" description="Ig-like" evidence="18">
    <location>
        <begin position="446"/>
        <end position="558"/>
    </location>
</feature>
<evidence type="ECO:0000256" key="3">
    <source>
        <dbReference type="ARBA" id="ARBA00022692"/>
    </source>
</evidence>
<dbReference type="Pfam" id="PF07686">
    <property type="entry name" value="V-set"/>
    <property type="match status" value="3"/>
</dbReference>
<reference evidence="20" key="1">
    <citation type="submission" date="2012-07" db="EMBL/GenBank/DDBJ databases">
        <title>Genome of the Chinese tree shrew, a rising model animal genetically related to primates.</title>
        <authorList>
            <person name="Zhang G."/>
            <person name="Fan Y."/>
            <person name="Yao Y."/>
            <person name="Huang Z."/>
        </authorList>
    </citation>
    <scope>NUCLEOTIDE SEQUENCE [LARGE SCALE GENOMIC DNA]</scope>
</reference>
<feature type="transmembrane region" description="Helical" evidence="16">
    <location>
        <begin position="544"/>
        <end position="566"/>
    </location>
</feature>
<evidence type="ECO:0000256" key="12">
    <source>
        <dbReference type="ARBA" id="ARBA00066031"/>
    </source>
</evidence>
<dbReference type="eggNOG" id="ENOG502SPIC">
    <property type="taxonomic scope" value="Eukaryota"/>
</dbReference>
<comment type="subunit">
    <text evidence="12">Interacts with CD276 and this interaction enhances T-cell activation.</text>
</comment>
<dbReference type="GO" id="GO:0009986">
    <property type="term" value="C:cell surface"/>
    <property type="evidence" value="ECO:0007669"/>
    <property type="project" value="TreeGrafter"/>
</dbReference>
<feature type="chain" id="PRO_5003999694" description="Trem-like transcript 2 protein" evidence="17">
    <location>
        <begin position="25"/>
        <end position="764"/>
    </location>
</feature>
<dbReference type="SUPFAM" id="SSF48726">
    <property type="entry name" value="Immunoglobulin"/>
    <property type="match status" value="3"/>
</dbReference>
<dbReference type="InterPro" id="IPR003599">
    <property type="entry name" value="Ig_sub"/>
</dbReference>
<dbReference type="Gene3D" id="2.60.40.10">
    <property type="entry name" value="Immunoglobulins"/>
    <property type="match status" value="3"/>
</dbReference>
<name>L9KT29_TUPCH</name>
<feature type="signal peptide" evidence="17">
    <location>
        <begin position="1"/>
        <end position="24"/>
    </location>
</feature>
<keyword evidence="3 16" id="KW-0812">Transmembrane</keyword>
<feature type="domain" description="Ig-like" evidence="18">
    <location>
        <begin position="182"/>
        <end position="266"/>
    </location>
</feature>
<reference evidence="20" key="2">
    <citation type="journal article" date="2013" name="Nat. Commun.">
        <title>Genome of the Chinese tree shrew.</title>
        <authorList>
            <person name="Fan Y."/>
            <person name="Huang Z.Y."/>
            <person name="Cao C.C."/>
            <person name="Chen C.S."/>
            <person name="Chen Y.X."/>
            <person name="Fan D.D."/>
            <person name="He J."/>
            <person name="Hou H.L."/>
            <person name="Hu L."/>
            <person name="Hu X.T."/>
            <person name="Jiang X.T."/>
            <person name="Lai R."/>
            <person name="Lang Y.S."/>
            <person name="Liang B."/>
            <person name="Liao S.G."/>
            <person name="Mu D."/>
            <person name="Ma Y.Y."/>
            <person name="Niu Y.Y."/>
            <person name="Sun X.Q."/>
            <person name="Xia J.Q."/>
            <person name="Xiao J."/>
            <person name="Xiong Z.Q."/>
            <person name="Xu L."/>
            <person name="Yang L."/>
            <person name="Zhang Y."/>
            <person name="Zhao W."/>
            <person name="Zhao X.D."/>
            <person name="Zheng Y.T."/>
            <person name="Zhou J.M."/>
            <person name="Zhu Y.B."/>
            <person name="Zhang G.J."/>
            <person name="Wang J."/>
            <person name="Yao Y.G."/>
        </authorList>
    </citation>
    <scope>NUCLEOTIDE SEQUENCE [LARGE SCALE GENOMIC DNA]</scope>
</reference>
<keyword evidence="9" id="KW-0325">Glycoprotein</keyword>
<keyword evidence="8" id="KW-0675">Receptor</keyword>
<sequence length="764" mass="84889">MEGLGLRKWPWLLLLLLRVSGFQATGENEEEICLQEGKNLTVTCPYNIMKYASSRKAWQRVRSQSAPETLVRTETRNQYLNRAQVGRYLLEDYPTEAVIRVTVTELQRQDLGLYQCVVLLMDPFILHHRIRLIDCKGMSNLGILAFDLADLPLLAVGLILNKGLVFSVLFALLCKHRATGAPAENVYTKVRHLEGETLSVQCSYKGRKNPVDGKVWCKIRRKRCDVGFTRIWVQGPRYVLQDDVKAKVVNITMRALTRQDSGRYWCMRNSSGILYPLMGFQLEVSPASTTKRSNPLTHLANILRSGIAVTAGQAPTFCPEAPFTTGTTVFTPGLLTLARLLPSTALGATRPTSVTRYSFTGTGATTTAGSRRTIRSHSVTASPSHARASSPGLDFNPTRSRHLSSSSPATRMCLTSRSPLNNLPSTRQLHPYVTVLVVVLTILPVPVLLILVYGFWKKRHRGSSWAQMLHRLEGEALSVRCEYDYYLHSKVKVWCRQTGRRCQVLVDSSRRVASRYSIRDNPTLNRFTVTMTELMVNDSGRYSCGIYSSWITVLKTITLVVSQGVWCLSGSSLDPRLPVGSSSPGLELEGDALESKDLPSLSSLTAPASPAIRSSKTTVPASTTSPVIVSTQDNLKFIIPSVVVAALLLLLLILLVVLYLRKVRGRARKGEAESYHVYNELSVQKETTGFHEQMVSDEDAEDIHIHYASPIHLNHFGTEDSIYVNIQARPKPPPDPFLTVEYASIAGNRPQPSQLTALEGEPRN</sequence>
<dbReference type="GO" id="GO:0005886">
    <property type="term" value="C:plasma membrane"/>
    <property type="evidence" value="ECO:0007669"/>
    <property type="project" value="UniProtKB-SubCell"/>
</dbReference>
<dbReference type="STRING" id="246437.L9KT29"/>
<evidence type="ECO:0000256" key="2">
    <source>
        <dbReference type="ARBA" id="ARBA00022475"/>
    </source>
</evidence>
<dbReference type="InParanoid" id="L9KT29"/>
<protein>
    <recommendedName>
        <fullName evidence="13">Trem-like transcript 2 protein</fullName>
    </recommendedName>
    <alternativeName>
        <fullName evidence="14">Triggering receptor expressed on myeloid cells-like protein 2</fullName>
    </alternativeName>
</protein>
<evidence type="ECO:0000256" key="13">
    <source>
        <dbReference type="ARBA" id="ARBA00071543"/>
    </source>
</evidence>
<evidence type="ECO:0000256" key="4">
    <source>
        <dbReference type="ARBA" id="ARBA00022729"/>
    </source>
</evidence>
<evidence type="ECO:0000256" key="11">
    <source>
        <dbReference type="ARBA" id="ARBA00059754"/>
    </source>
</evidence>
<dbReference type="InterPro" id="IPR052314">
    <property type="entry name" value="Immune_rcpt_domain"/>
</dbReference>
<gene>
    <name evidence="19" type="ORF">TREES_T100014896</name>
</gene>
<keyword evidence="5 16" id="KW-1133">Transmembrane helix</keyword>
<comment type="function">
    <text evidence="11">Cell surface receptor that may play a role in the innate and adaptive immune response. Acts as a counter-receptor for CD276 and interaction with CD276 on T-cells enhances T-cell activation.</text>
</comment>
<dbReference type="InterPro" id="IPR007110">
    <property type="entry name" value="Ig-like_dom"/>
</dbReference>
<dbReference type="SMART" id="SM00409">
    <property type="entry name" value="IG"/>
    <property type="match status" value="3"/>
</dbReference>
<organism evidence="19 20">
    <name type="scientific">Tupaia chinensis</name>
    <name type="common">Chinese tree shrew</name>
    <name type="synonym">Tupaia belangeri chinensis</name>
    <dbReference type="NCBI Taxonomy" id="246437"/>
    <lineage>
        <taxon>Eukaryota</taxon>
        <taxon>Metazoa</taxon>
        <taxon>Chordata</taxon>
        <taxon>Craniata</taxon>
        <taxon>Vertebrata</taxon>
        <taxon>Euteleostomi</taxon>
        <taxon>Mammalia</taxon>
        <taxon>Eutheria</taxon>
        <taxon>Euarchontoglires</taxon>
        <taxon>Scandentia</taxon>
        <taxon>Tupaiidae</taxon>
        <taxon>Tupaia</taxon>
    </lineage>
</organism>
<evidence type="ECO:0000256" key="15">
    <source>
        <dbReference type="SAM" id="MobiDB-lite"/>
    </source>
</evidence>
<dbReference type="Proteomes" id="UP000011518">
    <property type="component" value="Unassembled WGS sequence"/>
</dbReference>
<evidence type="ECO:0000256" key="14">
    <source>
        <dbReference type="ARBA" id="ARBA00082751"/>
    </source>
</evidence>